<dbReference type="Proteomes" id="UP001362999">
    <property type="component" value="Unassembled WGS sequence"/>
</dbReference>
<evidence type="ECO:0008006" key="4">
    <source>
        <dbReference type="Google" id="ProtNLM"/>
    </source>
</evidence>
<accession>A0AAV9ZQV4</accession>
<sequence>MALNPTSPLDVQELVDQCIGFVADPDDLIHCALVARSWSNAAQDRLFSTPRGDDEALLELCDTLRCYPYLIRRIRHRLRLTIRDFTFVYSKWDNETASIMKPNEHPSTSLARLDSLTLSPFCNFYFCKPLDFAALYPLDVSHLRHFRISNPESLLWNTVPTSIRILEFRLIGPVCVLPTSFSISDFVQKYIKVDLSRFLDLTTIRIFLLGALIPEICPTLRTISRLPRMQEISLGLSEYMLDILRPINTELDEVLMSLPFSLVVEFILEPDTSDMIEAQQRLRELLPMIFLRNTIGIRYEKRREEKTTDLLGRNGSPESLRDMVNRPKVRRPTVAVATASNGCGQATARLRPGRTGGTAAGAPRNGHGGSHG</sequence>
<evidence type="ECO:0000256" key="1">
    <source>
        <dbReference type="SAM" id="MobiDB-lite"/>
    </source>
</evidence>
<protein>
    <recommendedName>
        <fullName evidence="4">F-box domain-containing protein</fullName>
    </recommendedName>
</protein>
<name>A0AAV9ZQV4_9AGAR</name>
<gene>
    <name evidence="2" type="ORF">R3P38DRAFT_2804495</name>
</gene>
<feature type="region of interest" description="Disordered" evidence="1">
    <location>
        <begin position="338"/>
        <end position="372"/>
    </location>
</feature>
<dbReference type="AlphaFoldDB" id="A0AAV9ZQV4"/>
<keyword evidence="3" id="KW-1185">Reference proteome</keyword>
<dbReference type="EMBL" id="JAWWNJ010000121">
    <property type="protein sequence ID" value="KAK6988721.1"/>
    <property type="molecule type" value="Genomic_DNA"/>
</dbReference>
<comment type="caution">
    <text evidence="2">The sequence shown here is derived from an EMBL/GenBank/DDBJ whole genome shotgun (WGS) entry which is preliminary data.</text>
</comment>
<organism evidence="2 3">
    <name type="scientific">Favolaschia claudopus</name>
    <dbReference type="NCBI Taxonomy" id="2862362"/>
    <lineage>
        <taxon>Eukaryota</taxon>
        <taxon>Fungi</taxon>
        <taxon>Dikarya</taxon>
        <taxon>Basidiomycota</taxon>
        <taxon>Agaricomycotina</taxon>
        <taxon>Agaricomycetes</taxon>
        <taxon>Agaricomycetidae</taxon>
        <taxon>Agaricales</taxon>
        <taxon>Marasmiineae</taxon>
        <taxon>Mycenaceae</taxon>
        <taxon>Favolaschia</taxon>
    </lineage>
</organism>
<proteinExistence type="predicted"/>
<evidence type="ECO:0000313" key="2">
    <source>
        <dbReference type="EMBL" id="KAK6988721.1"/>
    </source>
</evidence>
<reference evidence="2 3" key="1">
    <citation type="journal article" date="2024" name="J Genomics">
        <title>Draft genome sequencing and assembly of Favolaschia claudopus CIRM-BRFM 2984 isolated from oak limbs.</title>
        <authorList>
            <person name="Navarro D."/>
            <person name="Drula E."/>
            <person name="Chaduli D."/>
            <person name="Cazenave R."/>
            <person name="Ahrendt S."/>
            <person name="Wang J."/>
            <person name="Lipzen A."/>
            <person name="Daum C."/>
            <person name="Barry K."/>
            <person name="Grigoriev I.V."/>
            <person name="Favel A."/>
            <person name="Rosso M.N."/>
            <person name="Martin F."/>
        </authorList>
    </citation>
    <scope>NUCLEOTIDE SEQUENCE [LARGE SCALE GENOMIC DNA]</scope>
    <source>
        <strain evidence="2 3">CIRM-BRFM 2984</strain>
    </source>
</reference>
<evidence type="ECO:0000313" key="3">
    <source>
        <dbReference type="Proteomes" id="UP001362999"/>
    </source>
</evidence>